<dbReference type="Gene3D" id="3.40.50.200">
    <property type="entry name" value="Peptidase S8/S53 domain"/>
    <property type="match status" value="1"/>
</dbReference>
<comment type="similarity">
    <text evidence="1">Belongs to the peptidase S8 family.</text>
</comment>
<dbReference type="Proteomes" id="UP001595648">
    <property type="component" value="Unassembled WGS sequence"/>
</dbReference>
<feature type="domain" description="Peptidase S8/S53" evidence="5">
    <location>
        <begin position="302"/>
        <end position="638"/>
    </location>
</feature>
<evidence type="ECO:0000256" key="1">
    <source>
        <dbReference type="ARBA" id="ARBA00011073"/>
    </source>
</evidence>
<dbReference type="PRINTS" id="PR00723">
    <property type="entry name" value="SUBTILISIN"/>
</dbReference>
<name>A0ABV7MGP9_9HYPH</name>
<evidence type="ECO:0000259" key="5">
    <source>
        <dbReference type="Pfam" id="PF00082"/>
    </source>
</evidence>
<dbReference type="InterPro" id="IPR050131">
    <property type="entry name" value="Peptidase_S8_subtilisin-like"/>
</dbReference>
<dbReference type="InterPro" id="IPR034074">
    <property type="entry name" value="Y4bN_pept_dom"/>
</dbReference>
<dbReference type="CDD" id="cd04847">
    <property type="entry name" value="Peptidases_S8_Subtilisin_like_2"/>
    <property type="match status" value="1"/>
</dbReference>
<keyword evidence="2" id="KW-0645">Protease</keyword>
<dbReference type="InterPro" id="IPR015500">
    <property type="entry name" value="Peptidase_S8_subtilisin-rel"/>
</dbReference>
<accession>A0ABV7MGP9</accession>
<dbReference type="InterPro" id="IPR036852">
    <property type="entry name" value="Peptidase_S8/S53_dom_sf"/>
</dbReference>
<dbReference type="InterPro" id="IPR023827">
    <property type="entry name" value="Peptidase_S8_Asp-AS"/>
</dbReference>
<keyword evidence="4" id="KW-0720">Serine protease</keyword>
<protein>
    <submittedName>
        <fullName evidence="6">S8 family peptidase</fullName>
    </submittedName>
</protein>
<evidence type="ECO:0000256" key="4">
    <source>
        <dbReference type="ARBA" id="ARBA00022825"/>
    </source>
</evidence>
<dbReference type="Pfam" id="PF00082">
    <property type="entry name" value="Peptidase_S8"/>
    <property type="match status" value="1"/>
</dbReference>
<sequence length="849" mass="94199">MADSNLYRHVHLRGLGVRSKNFTAPGGGGAKRRERVADRRLHAENLLSQVSDMRSLLDDFNEAQKANRVPSKFRGIPIAIEGRPAERLEVSKKQRSTTRGLKLLNVRRAPGSNEADEERNSIQCDRAVFFATRSMLKSLEEALHKYGEWEGGDAGIQDYDDDDDGSRSRPRNFWLFESSDTIREATLQDLWTDPLNRFPRRRTKHDWEVWLRPDLEQYFLRALNDSSIETVGNATVFVESIVRTVHAAAEELNQVLRASGAIVSLRSASSFASDFSEMPKVRRALALDAVAQRIVAPPADAPRVTVLDTGVKRTHPLLRPMLPGNRCFSADPTWDNADHNGHGTRMAGLAQYGDMDVLVSGTMPIIASTALESVVVNGPDSGVRVPARDAVRRAVDVVEADAATRVFCLAQTAAGESEKGVPTSTSSVVDDLAFGDGNRTRLFVVAVGNAPHHDDEPYQKADYDRRNIAFPVQSPAQSLNALAVGAVSLKRHGRGRLLAPVGDLAPTSRTSEGWPSFNEAVRFCKPDIVMEGGNFLIEDGDVFCRPSHNHMVLTTGINTPAEPFAYSGETSTATALASHLAAKLLARYPAMRMETVRALMANAADWTPAMLAHYRNARRELGRSSGACAQIISRFGWGVPNEERLFASAGNALTLVVEDKLQPYEMADGHIRLKEMKYFKLPWPTEILRSLRNTQVEMRCTLSYFVEPEPHAASRDRLDRYPSHRLKFEVKRFGESDASAKRRVNWAEPPDNLQNATDDGWLLGDRQRGSLIQDIWHGEAYKLAARDAISVSPVHGWWGEITSAERYDREVNFSLVVSIRTPEESGDLMAEVRNKIPATLLVEPIRAVT</sequence>
<dbReference type="InterPro" id="IPR000209">
    <property type="entry name" value="Peptidase_S8/S53_dom"/>
</dbReference>
<dbReference type="RefSeq" id="WP_378977054.1">
    <property type="nucleotide sequence ID" value="NZ_JBHRVD010000001.1"/>
</dbReference>
<proteinExistence type="inferred from homology"/>
<evidence type="ECO:0000313" key="6">
    <source>
        <dbReference type="EMBL" id="MFC3321030.1"/>
    </source>
</evidence>
<evidence type="ECO:0000313" key="7">
    <source>
        <dbReference type="Proteomes" id="UP001595648"/>
    </source>
</evidence>
<dbReference type="SUPFAM" id="SSF52743">
    <property type="entry name" value="Subtilisin-like"/>
    <property type="match status" value="1"/>
</dbReference>
<dbReference type="EMBL" id="JBHRVD010000001">
    <property type="protein sequence ID" value="MFC3321030.1"/>
    <property type="molecule type" value="Genomic_DNA"/>
</dbReference>
<evidence type="ECO:0000256" key="3">
    <source>
        <dbReference type="ARBA" id="ARBA00022801"/>
    </source>
</evidence>
<organism evidence="6 7">
    <name type="scientific">Mesorhizobium cantuariense</name>
    <dbReference type="NCBI Taxonomy" id="1300275"/>
    <lineage>
        <taxon>Bacteria</taxon>
        <taxon>Pseudomonadati</taxon>
        <taxon>Pseudomonadota</taxon>
        <taxon>Alphaproteobacteria</taxon>
        <taxon>Hyphomicrobiales</taxon>
        <taxon>Phyllobacteriaceae</taxon>
        <taxon>Mesorhizobium</taxon>
    </lineage>
</organism>
<keyword evidence="7" id="KW-1185">Reference proteome</keyword>
<dbReference type="PROSITE" id="PS00136">
    <property type="entry name" value="SUBTILASE_ASP"/>
    <property type="match status" value="1"/>
</dbReference>
<evidence type="ECO:0000256" key="2">
    <source>
        <dbReference type="ARBA" id="ARBA00022670"/>
    </source>
</evidence>
<reference evidence="7" key="1">
    <citation type="journal article" date="2019" name="Int. J. Syst. Evol. Microbiol.">
        <title>The Global Catalogue of Microorganisms (GCM) 10K type strain sequencing project: providing services to taxonomists for standard genome sequencing and annotation.</title>
        <authorList>
            <consortium name="The Broad Institute Genomics Platform"/>
            <consortium name="The Broad Institute Genome Sequencing Center for Infectious Disease"/>
            <person name="Wu L."/>
            <person name="Ma J."/>
        </authorList>
    </citation>
    <scope>NUCLEOTIDE SEQUENCE [LARGE SCALE GENOMIC DNA]</scope>
    <source>
        <strain evidence="7">ICMP 19515</strain>
    </source>
</reference>
<dbReference type="PANTHER" id="PTHR43806">
    <property type="entry name" value="PEPTIDASE S8"/>
    <property type="match status" value="1"/>
</dbReference>
<comment type="caution">
    <text evidence="6">The sequence shown here is derived from an EMBL/GenBank/DDBJ whole genome shotgun (WGS) entry which is preliminary data.</text>
</comment>
<keyword evidence="3" id="KW-0378">Hydrolase</keyword>
<dbReference type="PANTHER" id="PTHR43806:SF11">
    <property type="entry name" value="CEREVISIN-RELATED"/>
    <property type="match status" value="1"/>
</dbReference>
<gene>
    <name evidence="6" type="ORF">ACFOJ9_04420</name>
</gene>